<keyword evidence="1" id="KW-0175">Coiled coil</keyword>
<dbReference type="PROSITE" id="PS50892">
    <property type="entry name" value="V_SNARE"/>
    <property type="match status" value="1"/>
</dbReference>
<feature type="compositionally biased region" description="Polar residues" evidence="2">
    <location>
        <begin position="1"/>
        <end position="13"/>
    </location>
</feature>
<feature type="compositionally biased region" description="Polar residues" evidence="2">
    <location>
        <begin position="72"/>
        <end position="116"/>
    </location>
</feature>
<feature type="non-terminal residue" evidence="4">
    <location>
        <position position="1"/>
    </location>
</feature>
<feature type="compositionally biased region" description="Basic and acidic residues" evidence="2">
    <location>
        <begin position="207"/>
        <end position="235"/>
    </location>
</feature>
<feature type="region of interest" description="Disordered" evidence="2">
    <location>
        <begin position="317"/>
        <end position="348"/>
    </location>
</feature>
<dbReference type="Proteomes" id="UP000789901">
    <property type="component" value="Unassembled WGS sequence"/>
</dbReference>
<dbReference type="SUPFAM" id="SSF58038">
    <property type="entry name" value="SNARE fusion complex"/>
    <property type="match status" value="1"/>
</dbReference>
<protein>
    <submittedName>
        <fullName evidence="4">18288_t:CDS:1</fullName>
    </submittedName>
</protein>
<dbReference type="EMBL" id="CAJVQB010005319">
    <property type="protein sequence ID" value="CAG8658633.1"/>
    <property type="molecule type" value="Genomic_DNA"/>
</dbReference>
<comment type="caution">
    <text evidence="4">The sequence shown here is derived from an EMBL/GenBank/DDBJ whole genome shotgun (WGS) entry which is preliminary data.</text>
</comment>
<gene>
    <name evidence="4" type="ORF">GMARGA_LOCUS9760</name>
</gene>
<feature type="compositionally biased region" description="Polar residues" evidence="2">
    <location>
        <begin position="184"/>
        <end position="201"/>
    </location>
</feature>
<feature type="region of interest" description="Disordered" evidence="2">
    <location>
        <begin position="1"/>
        <end position="259"/>
    </location>
</feature>
<proteinExistence type="predicted"/>
<evidence type="ECO:0000313" key="5">
    <source>
        <dbReference type="Proteomes" id="UP000789901"/>
    </source>
</evidence>
<feature type="compositionally biased region" description="Low complexity" evidence="2">
    <location>
        <begin position="166"/>
        <end position="183"/>
    </location>
</feature>
<keyword evidence="5" id="KW-1185">Reference proteome</keyword>
<evidence type="ECO:0000259" key="3">
    <source>
        <dbReference type="PROSITE" id="PS50892"/>
    </source>
</evidence>
<dbReference type="CDD" id="cd15873">
    <property type="entry name" value="R-SNARE_STXBP5_6"/>
    <property type="match status" value="1"/>
</dbReference>
<feature type="compositionally biased region" description="Low complexity" evidence="2">
    <location>
        <begin position="48"/>
        <end position="71"/>
    </location>
</feature>
<feature type="compositionally biased region" description="Polar residues" evidence="2">
    <location>
        <begin position="327"/>
        <end position="336"/>
    </location>
</feature>
<feature type="domain" description="V-SNARE coiled-coil homology" evidence="3">
    <location>
        <begin position="323"/>
        <end position="387"/>
    </location>
</feature>
<accession>A0ABN7USA2</accession>
<dbReference type="InterPro" id="IPR042855">
    <property type="entry name" value="V_SNARE_CC"/>
</dbReference>
<feature type="compositionally biased region" description="Low complexity" evidence="2">
    <location>
        <begin position="122"/>
        <end position="154"/>
    </location>
</feature>
<evidence type="ECO:0000256" key="2">
    <source>
        <dbReference type="SAM" id="MobiDB-lite"/>
    </source>
</evidence>
<dbReference type="Gene3D" id="1.20.5.110">
    <property type="match status" value="1"/>
</dbReference>
<sequence length="389" mass="42827">TMTTPKTLSSDGKQPTEEKKTEDQEPETKPREKPEKTEKTSSPPSPISPTASLSSAVTTSTTSDNTAPSNNVHGSSAVDTSSIEHNVTPDSSLVPQAPADSTNTLYASPLSISPTIPSEILSSEPQTIQTPQSPQTPQAPQAPQTPQTPQKSSPFSFVKRMMSKKSSQPAVSESPNSSSTPDSVTENTPTDKINGLSTNKELVQEETDIKKIEEPVIIEKEESSEPVTRDIKPELDNENNNENKDEEINEEEVVESDKNSKGVAKVNLRDFITRCSNVVFTKLQQEFDELDRRMYSNVNPAEVRAREINISKIEREQLLEQPDTESDVQSNGNARTALSEAGEALNERGEKLEELNERLTDLGNSSAAFARMAAELKNREANKKWYQVW</sequence>
<reference evidence="4 5" key="1">
    <citation type="submission" date="2021-06" db="EMBL/GenBank/DDBJ databases">
        <authorList>
            <person name="Kallberg Y."/>
            <person name="Tangrot J."/>
            <person name="Rosling A."/>
        </authorList>
    </citation>
    <scope>NUCLEOTIDE SEQUENCE [LARGE SCALE GENOMIC DNA]</scope>
    <source>
        <strain evidence="4 5">120-4 pot B 10/14</strain>
    </source>
</reference>
<organism evidence="4 5">
    <name type="scientific">Gigaspora margarita</name>
    <dbReference type="NCBI Taxonomy" id="4874"/>
    <lineage>
        <taxon>Eukaryota</taxon>
        <taxon>Fungi</taxon>
        <taxon>Fungi incertae sedis</taxon>
        <taxon>Mucoromycota</taxon>
        <taxon>Glomeromycotina</taxon>
        <taxon>Glomeromycetes</taxon>
        <taxon>Diversisporales</taxon>
        <taxon>Gigasporaceae</taxon>
        <taxon>Gigaspora</taxon>
    </lineage>
</organism>
<evidence type="ECO:0000256" key="1">
    <source>
        <dbReference type="PROSITE-ProRule" id="PRU00290"/>
    </source>
</evidence>
<evidence type="ECO:0000313" key="4">
    <source>
        <dbReference type="EMBL" id="CAG8658633.1"/>
    </source>
</evidence>
<feature type="compositionally biased region" description="Acidic residues" evidence="2">
    <location>
        <begin position="236"/>
        <end position="254"/>
    </location>
</feature>
<feature type="compositionally biased region" description="Basic and acidic residues" evidence="2">
    <location>
        <begin position="14"/>
        <end position="39"/>
    </location>
</feature>
<name>A0ABN7USA2_GIGMA</name>